<dbReference type="InterPro" id="IPR036388">
    <property type="entry name" value="WH-like_DNA-bd_sf"/>
</dbReference>
<accession>A0ABW2SPA6</accession>
<keyword evidence="2" id="KW-0597">Phosphoprotein</keyword>
<dbReference type="PROSITE" id="PS51755">
    <property type="entry name" value="OMPR_PHOB"/>
    <property type="match status" value="1"/>
</dbReference>
<dbReference type="InterPro" id="IPR039420">
    <property type="entry name" value="WalR-like"/>
</dbReference>
<evidence type="ECO:0000313" key="7">
    <source>
        <dbReference type="Proteomes" id="UP001596527"/>
    </source>
</evidence>
<dbReference type="Proteomes" id="UP001596527">
    <property type="component" value="Unassembled WGS sequence"/>
</dbReference>
<dbReference type="Gene3D" id="6.10.250.690">
    <property type="match status" value="1"/>
</dbReference>
<dbReference type="CDD" id="cd00383">
    <property type="entry name" value="trans_reg_C"/>
    <property type="match status" value="1"/>
</dbReference>
<dbReference type="RefSeq" id="WP_380975203.1">
    <property type="nucleotide sequence ID" value="NZ_JBHTEF010000001.1"/>
</dbReference>
<evidence type="ECO:0000256" key="2">
    <source>
        <dbReference type="PROSITE-ProRule" id="PRU00169"/>
    </source>
</evidence>
<dbReference type="Gene3D" id="3.40.50.2300">
    <property type="match status" value="1"/>
</dbReference>
<protein>
    <submittedName>
        <fullName evidence="6">Response regulator transcription factor</fullName>
    </submittedName>
</protein>
<organism evidence="6 7">
    <name type="scientific">Schaalia naturae</name>
    <dbReference type="NCBI Taxonomy" id="635203"/>
    <lineage>
        <taxon>Bacteria</taxon>
        <taxon>Bacillati</taxon>
        <taxon>Actinomycetota</taxon>
        <taxon>Actinomycetes</taxon>
        <taxon>Actinomycetales</taxon>
        <taxon>Actinomycetaceae</taxon>
        <taxon>Schaalia</taxon>
    </lineage>
</organism>
<dbReference type="PANTHER" id="PTHR48111:SF28">
    <property type="entry name" value="TRANSCRIPTIONAL REGULATORY PROTEIN TCRX-RELATED"/>
    <property type="match status" value="1"/>
</dbReference>
<proteinExistence type="predicted"/>
<gene>
    <name evidence="6" type="ORF">ACFQWG_10845</name>
</gene>
<dbReference type="PROSITE" id="PS50110">
    <property type="entry name" value="RESPONSE_REGULATORY"/>
    <property type="match status" value="1"/>
</dbReference>
<dbReference type="InterPro" id="IPR001789">
    <property type="entry name" value="Sig_transdc_resp-reg_receiver"/>
</dbReference>
<dbReference type="SUPFAM" id="SSF52172">
    <property type="entry name" value="CheY-like"/>
    <property type="match status" value="1"/>
</dbReference>
<feature type="domain" description="OmpR/PhoB-type" evidence="5">
    <location>
        <begin position="138"/>
        <end position="235"/>
    </location>
</feature>
<evidence type="ECO:0000256" key="3">
    <source>
        <dbReference type="PROSITE-ProRule" id="PRU01091"/>
    </source>
</evidence>
<reference evidence="7" key="1">
    <citation type="journal article" date="2019" name="Int. J. Syst. Evol. Microbiol.">
        <title>The Global Catalogue of Microorganisms (GCM) 10K type strain sequencing project: providing services to taxonomists for standard genome sequencing and annotation.</title>
        <authorList>
            <consortium name="The Broad Institute Genomics Platform"/>
            <consortium name="The Broad Institute Genome Sequencing Center for Infectious Disease"/>
            <person name="Wu L."/>
            <person name="Ma J."/>
        </authorList>
    </citation>
    <scope>NUCLEOTIDE SEQUENCE [LARGE SCALE GENOMIC DNA]</scope>
    <source>
        <strain evidence="7">CCUG 56698</strain>
    </source>
</reference>
<keyword evidence="1 3" id="KW-0238">DNA-binding</keyword>
<name>A0ABW2SPA6_9ACTO</name>
<comment type="caution">
    <text evidence="6">The sequence shown here is derived from an EMBL/GenBank/DDBJ whole genome shotgun (WGS) entry which is preliminary data.</text>
</comment>
<feature type="domain" description="Response regulatory" evidence="4">
    <location>
        <begin position="9"/>
        <end position="123"/>
    </location>
</feature>
<feature type="DNA-binding region" description="OmpR/PhoB-type" evidence="3">
    <location>
        <begin position="138"/>
        <end position="235"/>
    </location>
</feature>
<dbReference type="InterPro" id="IPR011006">
    <property type="entry name" value="CheY-like_superfamily"/>
</dbReference>
<evidence type="ECO:0000256" key="1">
    <source>
        <dbReference type="ARBA" id="ARBA00023125"/>
    </source>
</evidence>
<dbReference type="InterPro" id="IPR001867">
    <property type="entry name" value="OmpR/PhoB-type_DNA-bd"/>
</dbReference>
<sequence length="243" mass="26439">MSPAQTPVRVLVVDDELSMRHLLAAVLRDQGWEVRTAATGVDAVREARAFRPHLMVLDIVLPDVDGVRVLKALRAEHSDAMVLFLSANSAPSDRIQGIEAGGDDYVTKPFSVREVVARLHGLLRRSPRHRAEAPPTRAPDMVVGDLVLDPDGHRVARAGAAIALTATEFQLLRILMENAGRVLSKGELLEAVWGADGGRSSNILELYISYLRKKVDIGRIPMIHTVRRVGYVLRAAGDEGGAP</sequence>
<dbReference type="Gene3D" id="1.10.10.10">
    <property type="entry name" value="Winged helix-like DNA-binding domain superfamily/Winged helix DNA-binding domain"/>
    <property type="match status" value="1"/>
</dbReference>
<evidence type="ECO:0000259" key="5">
    <source>
        <dbReference type="PROSITE" id="PS51755"/>
    </source>
</evidence>
<dbReference type="Pfam" id="PF00486">
    <property type="entry name" value="Trans_reg_C"/>
    <property type="match status" value="1"/>
</dbReference>
<evidence type="ECO:0000313" key="6">
    <source>
        <dbReference type="EMBL" id="MFC7581691.1"/>
    </source>
</evidence>
<keyword evidence="7" id="KW-1185">Reference proteome</keyword>
<dbReference type="PANTHER" id="PTHR48111">
    <property type="entry name" value="REGULATOR OF RPOS"/>
    <property type="match status" value="1"/>
</dbReference>
<dbReference type="Pfam" id="PF00072">
    <property type="entry name" value="Response_reg"/>
    <property type="match status" value="1"/>
</dbReference>
<dbReference type="SMART" id="SM00862">
    <property type="entry name" value="Trans_reg_C"/>
    <property type="match status" value="1"/>
</dbReference>
<dbReference type="SMART" id="SM00448">
    <property type="entry name" value="REC"/>
    <property type="match status" value="1"/>
</dbReference>
<dbReference type="EMBL" id="JBHTEF010000001">
    <property type="protein sequence ID" value="MFC7581691.1"/>
    <property type="molecule type" value="Genomic_DNA"/>
</dbReference>
<evidence type="ECO:0000259" key="4">
    <source>
        <dbReference type="PROSITE" id="PS50110"/>
    </source>
</evidence>
<feature type="modified residue" description="4-aspartylphosphate" evidence="2">
    <location>
        <position position="58"/>
    </location>
</feature>